<dbReference type="STRING" id="930992.A0A0D0A7S1"/>
<dbReference type="OrthoDB" id="2618192at2759"/>
<dbReference type="InParanoid" id="A0A0D0A7S1"/>
<dbReference type="Proteomes" id="UP000054485">
    <property type="component" value="Unassembled WGS sequence"/>
</dbReference>
<dbReference type="AlphaFoldDB" id="A0A0D0A7S1"/>
<sequence>MDNDSTLEDMRIEWCKARARVMRWAEEVELLKEETRRIQQFFEWDAQRWDERGLGNALQDADECEGQMAYAKHQAILRRMLAESFKTSWADTLAFVDSFKDMDLDTSST</sequence>
<dbReference type="EMBL" id="KN835794">
    <property type="protein sequence ID" value="KIK34194.1"/>
    <property type="molecule type" value="Genomic_DNA"/>
</dbReference>
<dbReference type="HOGENOM" id="CLU_003703_7_1_1"/>
<evidence type="ECO:0000313" key="2">
    <source>
        <dbReference type="Proteomes" id="UP000054485"/>
    </source>
</evidence>
<reference evidence="1 2" key="1">
    <citation type="submission" date="2014-04" db="EMBL/GenBank/DDBJ databases">
        <authorList>
            <consortium name="DOE Joint Genome Institute"/>
            <person name="Kuo A."/>
            <person name="Ruytinx J."/>
            <person name="Rineau F."/>
            <person name="Colpaert J."/>
            <person name="Kohler A."/>
            <person name="Nagy L.G."/>
            <person name="Floudas D."/>
            <person name="Copeland A."/>
            <person name="Barry K.W."/>
            <person name="Cichocki N."/>
            <person name="Veneault-Fourrey C."/>
            <person name="LaButti K."/>
            <person name="Lindquist E.A."/>
            <person name="Lipzen A."/>
            <person name="Lundell T."/>
            <person name="Morin E."/>
            <person name="Murat C."/>
            <person name="Sun H."/>
            <person name="Tunlid A."/>
            <person name="Henrissat B."/>
            <person name="Grigoriev I.V."/>
            <person name="Hibbett D.S."/>
            <person name="Martin F."/>
            <person name="Nordberg H.P."/>
            <person name="Cantor M.N."/>
            <person name="Hua S.X."/>
        </authorList>
    </citation>
    <scope>NUCLEOTIDE SEQUENCE [LARGE SCALE GENOMIC DNA]</scope>
    <source>
        <strain evidence="1 2">UH-Slu-Lm8-n1</strain>
    </source>
</reference>
<proteinExistence type="predicted"/>
<protein>
    <submittedName>
        <fullName evidence="1">Uncharacterized protein</fullName>
    </submittedName>
</protein>
<gene>
    <name evidence="1" type="ORF">CY34DRAFT_17891</name>
</gene>
<evidence type="ECO:0000313" key="1">
    <source>
        <dbReference type="EMBL" id="KIK34194.1"/>
    </source>
</evidence>
<reference evidence="2" key="2">
    <citation type="submission" date="2015-01" db="EMBL/GenBank/DDBJ databases">
        <title>Evolutionary Origins and Diversification of the Mycorrhizal Mutualists.</title>
        <authorList>
            <consortium name="DOE Joint Genome Institute"/>
            <consortium name="Mycorrhizal Genomics Consortium"/>
            <person name="Kohler A."/>
            <person name="Kuo A."/>
            <person name="Nagy L.G."/>
            <person name="Floudas D."/>
            <person name="Copeland A."/>
            <person name="Barry K.W."/>
            <person name="Cichocki N."/>
            <person name="Veneault-Fourrey C."/>
            <person name="LaButti K."/>
            <person name="Lindquist E.A."/>
            <person name="Lipzen A."/>
            <person name="Lundell T."/>
            <person name="Morin E."/>
            <person name="Murat C."/>
            <person name="Riley R."/>
            <person name="Ohm R."/>
            <person name="Sun H."/>
            <person name="Tunlid A."/>
            <person name="Henrissat B."/>
            <person name="Grigoriev I.V."/>
            <person name="Hibbett D.S."/>
            <person name="Martin F."/>
        </authorList>
    </citation>
    <scope>NUCLEOTIDE SEQUENCE [LARGE SCALE GENOMIC DNA]</scope>
    <source>
        <strain evidence="2">UH-Slu-Lm8-n1</strain>
    </source>
</reference>
<keyword evidence="2" id="KW-1185">Reference proteome</keyword>
<accession>A0A0D0A7S1</accession>
<organism evidence="1 2">
    <name type="scientific">Suillus luteus UH-Slu-Lm8-n1</name>
    <dbReference type="NCBI Taxonomy" id="930992"/>
    <lineage>
        <taxon>Eukaryota</taxon>
        <taxon>Fungi</taxon>
        <taxon>Dikarya</taxon>
        <taxon>Basidiomycota</taxon>
        <taxon>Agaricomycotina</taxon>
        <taxon>Agaricomycetes</taxon>
        <taxon>Agaricomycetidae</taxon>
        <taxon>Boletales</taxon>
        <taxon>Suillineae</taxon>
        <taxon>Suillaceae</taxon>
        <taxon>Suillus</taxon>
    </lineage>
</organism>
<name>A0A0D0A7S1_9AGAM</name>